<dbReference type="InterPro" id="IPR011419">
    <property type="entry name" value="ATP12_ATP_synth-F1-assembly"/>
</dbReference>
<keyword evidence="4" id="KW-0812">Transmembrane</keyword>
<feature type="transmembrane region" description="Helical" evidence="4">
    <location>
        <begin position="175"/>
        <end position="197"/>
    </location>
</feature>
<evidence type="ECO:0000313" key="5">
    <source>
        <dbReference type="EMBL" id="BCI66926.1"/>
    </source>
</evidence>
<dbReference type="RefSeq" id="WP_099347764.1">
    <property type="nucleotide sequence ID" value="NZ_AP023326.1"/>
</dbReference>
<keyword evidence="4" id="KW-1133">Transmembrane helix</keyword>
<dbReference type="PANTHER" id="PTHR21013:SF10">
    <property type="entry name" value="ATP SYNTHASE MITOCHONDRIAL F1 COMPLEX ASSEMBLY FACTOR 2"/>
    <property type="match status" value="1"/>
</dbReference>
<reference evidence="5 6" key="1">
    <citation type="submission" date="2020-07" db="EMBL/GenBank/DDBJ databases">
        <title>Complete Genome Sequence of an acetic acid bacterium, Acetobacter aceti JCM20276.</title>
        <authorList>
            <person name="Hirose Y."/>
            <person name="Mihara H."/>
        </authorList>
    </citation>
    <scope>NUCLEOTIDE SEQUENCE [LARGE SCALE GENOMIC DNA]</scope>
    <source>
        <strain evidence="5 6">JCM20276</strain>
    </source>
</reference>
<gene>
    <name evidence="5" type="ORF">AAJCM20276_15500</name>
</gene>
<dbReference type="Gene3D" id="3.30.2180.10">
    <property type="entry name" value="ATP12-like"/>
    <property type="match status" value="1"/>
</dbReference>
<evidence type="ECO:0000256" key="3">
    <source>
        <dbReference type="ARBA" id="ARBA00023186"/>
    </source>
</evidence>
<protein>
    <submittedName>
        <fullName evidence="5">ATPase</fullName>
    </submittedName>
</protein>
<accession>A0A6S6PJC2</accession>
<dbReference type="Proteomes" id="UP000515220">
    <property type="component" value="Chromosome"/>
</dbReference>
<dbReference type="GO" id="GO:0043461">
    <property type="term" value="P:proton-transporting ATP synthase complex assembly"/>
    <property type="evidence" value="ECO:0007669"/>
    <property type="project" value="InterPro"/>
</dbReference>
<evidence type="ECO:0000256" key="2">
    <source>
        <dbReference type="ARBA" id="ARBA00022946"/>
    </source>
</evidence>
<dbReference type="AlphaFoldDB" id="A0A6S6PJC2"/>
<evidence type="ECO:0000313" key="6">
    <source>
        <dbReference type="Proteomes" id="UP000515220"/>
    </source>
</evidence>
<dbReference type="InterPro" id="IPR023335">
    <property type="entry name" value="ATP12_ortho_dom_sf"/>
</dbReference>
<organism evidence="5 6">
    <name type="scientific">Acetobacter aceti</name>
    <dbReference type="NCBI Taxonomy" id="435"/>
    <lineage>
        <taxon>Bacteria</taxon>
        <taxon>Pseudomonadati</taxon>
        <taxon>Pseudomonadota</taxon>
        <taxon>Alphaproteobacteria</taxon>
        <taxon>Acetobacterales</taxon>
        <taxon>Acetobacteraceae</taxon>
        <taxon>Acetobacter</taxon>
        <taxon>Acetobacter subgen. Acetobacter</taxon>
    </lineage>
</organism>
<name>A0A6S6PJC2_ACEAC</name>
<keyword evidence="2" id="KW-0809">Transit peptide</keyword>
<evidence type="ECO:0000256" key="4">
    <source>
        <dbReference type="SAM" id="Phobius"/>
    </source>
</evidence>
<dbReference type="InterPro" id="IPR042272">
    <property type="entry name" value="ATP12_ATP_synth-F1-assembly_N"/>
</dbReference>
<dbReference type="PANTHER" id="PTHR21013">
    <property type="entry name" value="ATP SYNTHASE MITOCHONDRIAL F1 COMPLEX ASSEMBLY FACTOR 2/ATP12 PROTEIN, MITOCHONDRIAL PRECURSOR"/>
    <property type="match status" value="1"/>
</dbReference>
<dbReference type="SUPFAM" id="SSF160909">
    <property type="entry name" value="ATP12-like"/>
    <property type="match status" value="1"/>
</dbReference>
<dbReference type="Gene3D" id="1.10.3580.10">
    <property type="entry name" value="ATP12 ATPase"/>
    <property type="match status" value="1"/>
</dbReference>
<proteinExistence type="inferred from homology"/>
<keyword evidence="4" id="KW-0472">Membrane</keyword>
<keyword evidence="3" id="KW-0143">Chaperone</keyword>
<dbReference type="Pfam" id="PF07542">
    <property type="entry name" value="ATP12"/>
    <property type="match status" value="1"/>
</dbReference>
<dbReference type="EMBL" id="AP023326">
    <property type="protein sequence ID" value="BCI66926.1"/>
    <property type="molecule type" value="Genomic_DNA"/>
</dbReference>
<comment type="similarity">
    <text evidence="1">Belongs to the ATP12 family.</text>
</comment>
<evidence type="ECO:0000256" key="1">
    <source>
        <dbReference type="ARBA" id="ARBA00008231"/>
    </source>
</evidence>
<sequence length="251" mass="27568">MSEKKKFSADGPAPRKRFWTQASVEPSDNGLAVLLDGKPVRLPGREVLQVRSRALAEALAAEWQAAGMDDPQKRFAADDLPLTRIAGTMIERVTPDRQHSVDTLAGYGEHDLLCYRAEASDPLSARQEELWQPWLDWLRETYGVTLTMTHGLMPVPQPSASLEKLKQVLSERSDAILAALGVCVPALGSLTLGLAVIDGRLDAERAVNIATLDERAQMERWGEDVAHLDRIATMSADVTDAARFVSLTENK</sequence>